<dbReference type="EC" id="5.-.-.-" evidence="3"/>
<gene>
    <name evidence="3" type="ordered locus">Rru_A1367</name>
</gene>
<dbReference type="RefSeq" id="WP_011389121.1">
    <property type="nucleotide sequence ID" value="NC_007643.1"/>
</dbReference>
<dbReference type="InterPro" id="IPR001347">
    <property type="entry name" value="SIS_dom"/>
</dbReference>
<dbReference type="PANTHER" id="PTHR43443:SF1">
    <property type="entry name" value="3-HEXULOSE-6-PHOSPHATE ISOMERASE"/>
    <property type="match status" value="1"/>
</dbReference>
<dbReference type="GO" id="GO:1901135">
    <property type="term" value="P:carbohydrate derivative metabolic process"/>
    <property type="evidence" value="ECO:0007669"/>
    <property type="project" value="InterPro"/>
</dbReference>
<evidence type="ECO:0000259" key="2">
    <source>
        <dbReference type="PROSITE" id="PS51464"/>
    </source>
</evidence>
<dbReference type="SUPFAM" id="SSF53697">
    <property type="entry name" value="SIS domain"/>
    <property type="match status" value="1"/>
</dbReference>
<dbReference type="Pfam" id="PF01380">
    <property type="entry name" value="SIS"/>
    <property type="match status" value="1"/>
</dbReference>
<dbReference type="PhylomeDB" id="Q2RUM7"/>
<dbReference type="InterPro" id="IPR046348">
    <property type="entry name" value="SIS_dom_sf"/>
</dbReference>
<dbReference type="PATRIC" id="fig|269796.9.peg.1435"/>
<evidence type="ECO:0000313" key="3">
    <source>
        <dbReference type="EMBL" id="ABC22168.1"/>
    </source>
</evidence>
<dbReference type="GO" id="GO:0016853">
    <property type="term" value="F:isomerase activity"/>
    <property type="evidence" value="ECO:0007669"/>
    <property type="project" value="UniProtKB-KW"/>
</dbReference>
<protein>
    <submittedName>
        <fullName evidence="3">Hexulose-6-phosphate isomerase</fullName>
        <ecNumber evidence="3">5.-.-.-</ecNumber>
    </submittedName>
</protein>
<proteinExistence type="inferred from homology"/>
<dbReference type="GO" id="GO:0097367">
    <property type="term" value="F:carbohydrate derivative binding"/>
    <property type="evidence" value="ECO:0007669"/>
    <property type="project" value="InterPro"/>
</dbReference>
<dbReference type="KEGG" id="rru:Rru_A1367"/>
<dbReference type="Proteomes" id="UP000001929">
    <property type="component" value="Chromosome"/>
</dbReference>
<dbReference type="AlphaFoldDB" id="Q2RUM7"/>
<organism evidence="3 4">
    <name type="scientific">Rhodospirillum rubrum (strain ATCC 11170 / ATH 1.1.1 / DSM 467 / LMG 4362 / NCIMB 8255 / S1)</name>
    <dbReference type="NCBI Taxonomy" id="269796"/>
    <lineage>
        <taxon>Bacteria</taxon>
        <taxon>Pseudomonadati</taxon>
        <taxon>Pseudomonadota</taxon>
        <taxon>Alphaproteobacteria</taxon>
        <taxon>Rhodospirillales</taxon>
        <taxon>Rhodospirillaceae</taxon>
        <taxon>Rhodospirillum</taxon>
    </lineage>
</organism>
<name>Q2RUM7_RHORT</name>
<dbReference type="eggNOG" id="COG0794">
    <property type="taxonomic scope" value="Bacteria"/>
</dbReference>
<sequence>MGLKATCLAALDDLRAVFATLDETATDRAVEEFVKARQIALYGVGREGLQIKGLAMRLHHLGLRVAMVGDMTTPPLAAGDLLVVSAGPGAFSTVSALMGVAKAAGARSLLVTAQPAGDCARLADVVLPIPAQTMADDQHPSASILPMGSVFEGAEFILFEALVLALRDRLAVSPEAMRARHTNLE</sequence>
<dbReference type="EnsemblBacteria" id="ABC22168">
    <property type="protein sequence ID" value="ABC22168"/>
    <property type="gene ID" value="Rru_A1367"/>
</dbReference>
<feature type="domain" description="SIS" evidence="2">
    <location>
        <begin position="29"/>
        <end position="182"/>
    </location>
</feature>
<dbReference type="PANTHER" id="PTHR43443">
    <property type="entry name" value="3-HEXULOSE-6-PHOSPHATE ISOMERASE"/>
    <property type="match status" value="1"/>
</dbReference>
<accession>Q2RUM7</accession>
<dbReference type="PROSITE" id="PS51464">
    <property type="entry name" value="SIS"/>
    <property type="match status" value="1"/>
</dbReference>
<keyword evidence="4" id="KW-1185">Reference proteome</keyword>
<dbReference type="InterPro" id="IPR017552">
    <property type="entry name" value="PHI/rmpB"/>
</dbReference>
<keyword evidence="3" id="KW-0413">Isomerase</keyword>
<dbReference type="HOGENOM" id="CLU_094236_0_0_5"/>
<evidence type="ECO:0000256" key="1">
    <source>
        <dbReference type="ARBA" id="ARBA00009235"/>
    </source>
</evidence>
<dbReference type="EMBL" id="CP000230">
    <property type="protein sequence ID" value="ABC22168.1"/>
    <property type="molecule type" value="Genomic_DNA"/>
</dbReference>
<reference evidence="3 4" key="1">
    <citation type="journal article" date="2011" name="Stand. Genomic Sci.">
        <title>Complete genome sequence of Rhodospirillum rubrum type strain (S1).</title>
        <authorList>
            <person name="Munk A.C."/>
            <person name="Copeland A."/>
            <person name="Lucas S."/>
            <person name="Lapidus A."/>
            <person name="Del Rio T.G."/>
            <person name="Barry K."/>
            <person name="Detter J.C."/>
            <person name="Hammon N."/>
            <person name="Israni S."/>
            <person name="Pitluck S."/>
            <person name="Brettin T."/>
            <person name="Bruce D."/>
            <person name="Han C."/>
            <person name="Tapia R."/>
            <person name="Gilna P."/>
            <person name="Schmutz J."/>
            <person name="Larimer F."/>
            <person name="Land M."/>
            <person name="Kyrpides N.C."/>
            <person name="Mavromatis K."/>
            <person name="Richardson P."/>
            <person name="Rohde M."/>
            <person name="Goker M."/>
            <person name="Klenk H.P."/>
            <person name="Zhang Y."/>
            <person name="Roberts G.P."/>
            <person name="Reslewic S."/>
            <person name="Schwartz D.C."/>
        </authorList>
    </citation>
    <scope>NUCLEOTIDE SEQUENCE [LARGE SCALE GENOMIC DNA]</scope>
    <source>
        <strain evidence="4">ATCC 11170 / ATH 1.1.1 / DSM 467 / LMG 4362 / NCIMB 8255 / S1</strain>
    </source>
</reference>
<dbReference type="Gene3D" id="3.40.50.10490">
    <property type="entry name" value="Glucose-6-phosphate isomerase like protein, domain 1"/>
    <property type="match status" value="1"/>
</dbReference>
<evidence type="ECO:0000313" key="4">
    <source>
        <dbReference type="Proteomes" id="UP000001929"/>
    </source>
</evidence>
<dbReference type="STRING" id="269796.Rru_A1367"/>
<dbReference type="CDD" id="cd05005">
    <property type="entry name" value="SIS_PHI"/>
    <property type="match status" value="1"/>
</dbReference>
<comment type="similarity">
    <text evidence="1">Belongs to the SIS family. PHI subfamily.</text>
</comment>